<comment type="cofactor">
    <cofactor evidence="1">
        <name>FAD</name>
        <dbReference type="ChEBI" id="CHEBI:57692"/>
    </cofactor>
</comment>
<evidence type="ECO:0000256" key="1">
    <source>
        <dbReference type="ARBA" id="ARBA00001974"/>
    </source>
</evidence>
<dbReference type="Proteomes" id="UP000438093">
    <property type="component" value="Unassembled WGS sequence"/>
</dbReference>
<comment type="caution">
    <text evidence="7">The sequence shown here is derived from an EMBL/GenBank/DDBJ whole genome shotgun (WGS) entry which is preliminary data.</text>
</comment>
<evidence type="ECO:0000313" key="8">
    <source>
        <dbReference type="Proteomes" id="UP000438093"/>
    </source>
</evidence>
<feature type="chain" id="PRO_5038513649" evidence="5">
    <location>
        <begin position="34"/>
        <end position="513"/>
    </location>
</feature>
<dbReference type="SUPFAM" id="SSF51905">
    <property type="entry name" value="FAD/NAD(P)-binding domain"/>
    <property type="match status" value="1"/>
</dbReference>
<evidence type="ECO:0000256" key="2">
    <source>
        <dbReference type="ARBA" id="ARBA00022630"/>
    </source>
</evidence>
<keyword evidence="5" id="KW-0732">Signal</keyword>
<dbReference type="InterPro" id="IPR050315">
    <property type="entry name" value="FAD-oxidoreductase_2"/>
</dbReference>
<dbReference type="PRINTS" id="PR00368">
    <property type="entry name" value="FADPNR"/>
</dbReference>
<keyword evidence="3" id="KW-0274">FAD</keyword>
<dbReference type="PANTHER" id="PTHR43400:SF10">
    <property type="entry name" value="3-OXOSTEROID 1-DEHYDROGENASE"/>
    <property type="match status" value="1"/>
</dbReference>
<proteinExistence type="predicted"/>
<dbReference type="Gene3D" id="3.90.700.10">
    <property type="entry name" value="Succinate dehydrogenase/fumarate reductase flavoprotein, catalytic domain"/>
    <property type="match status" value="1"/>
</dbReference>
<keyword evidence="4" id="KW-0560">Oxidoreductase</keyword>
<evidence type="ECO:0000313" key="7">
    <source>
        <dbReference type="EMBL" id="MRX81425.1"/>
    </source>
</evidence>
<keyword evidence="2" id="KW-0285">Flavoprotein</keyword>
<dbReference type="InterPro" id="IPR027477">
    <property type="entry name" value="Succ_DH/fumarate_Rdtase_cat_sf"/>
</dbReference>
<dbReference type="InterPro" id="IPR006311">
    <property type="entry name" value="TAT_signal"/>
</dbReference>
<feature type="domain" description="FAD-dependent oxidoreductase 2 FAD-binding" evidence="6">
    <location>
        <begin position="51"/>
        <end position="492"/>
    </location>
</feature>
<dbReference type="Pfam" id="PF00890">
    <property type="entry name" value="FAD_binding_2"/>
    <property type="match status" value="1"/>
</dbReference>
<evidence type="ECO:0000256" key="5">
    <source>
        <dbReference type="SAM" id="SignalP"/>
    </source>
</evidence>
<dbReference type="GO" id="GO:0008202">
    <property type="term" value="P:steroid metabolic process"/>
    <property type="evidence" value="ECO:0007669"/>
    <property type="project" value="UniProtKB-ARBA"/>
</dbReference>
<dbReference type="Gene3D" id="3.50.50.60">
    <property type="entry name" value="FAD/NAD(P)-binding domain"/>
    <property type="match status" value="1"/>
</dbReference>
<evidence type="ECO:0000256" key="3">
    <source>
        <dbReference type="ARBA" id="ARBA00022827"/>
    </source>
</evidence>
<dbReference type="AlphaFoldDB" id="A0A6N7RJE7"/>
<name>A0A6N7RJE7_9ACTN</name>
<gene>
    <name evidence="7" type="ORF">GJG86_02785</name>
</gene>
<reference evidence="8" key="1">
    <citation type="submission" date="2019-08" db="EMBL/GenBank/DDBJ databases">
        <title>Arthrobacter sp. nov., isolated from plateau pika and Tibetan wild ass.</title>
        <authorList>
            <person name="Ge Y."/>
        </authorList>
    </citation>
    <scope>NUCLEOTIDE SEQUENCE [LARGE SCALE GENOMIC DNA]</scope>
    <source>
        <strain evidence="8">HF-4214</strain>
    </source>
</reference>
<accession>A0A6N7RJE7</accession>
<evidence type="ECO:0000256" key="4">
    <source>
        <dbReference type="ARBA" id="ARBA00023002"/>
    </source>
</evidence>
<dbReference type="PANTHER" id="PTHR43400">
    <property type="entry name" value="FUMARATE REDUCTASE"/>
    <property type="match status" value="1"/>
</dbReference>
<keyword evidence="8" id="KW-1185">Reference proteome</keyword>
<evidence type="ECO:0000259" key="6">
    <source>
        <dbReference type="Pfam" id="PF00890"/>
    </source>
</evidence>
<organism evidence="7 8">
    <name type="scientific">Eggerthella guodeyinii</name>
    <dbReference type="NCBI Taxonomy" id="2690837"/>
    <lineage>
        <taxon>Bacteria</taxon>
        <taxon>Bacillati</taxon>
        <taxon>Actinomycetota</taxon>
        <taxon>Coriobacteriia</taxon>
        <taxon>Eggerthellales</taxon>
        <taxon>Eggerthellaceae</taxon>
        <taxon>Eggerthella</taxon>
    </lineage>
</organism>
<dbReference type="PROSITE" id="PS51257">
    <property type="entry name" value="PROKAR_LIPOPROTEIN"/>
    <property type="match status" value="1"/>
</dbReference>
<dbReference type="SUPFAM" id="SSF56425">
    <property type="entry name" value="Succinate dehydrogenase/fumarate reductase flavoprotein, catalytic domain"/>
    <property type="match status" value="1"/>
</dbReference>
<protein>
    <submittedName>
        <fullName evidence="7">FAD-dependent oxidoreductase</fullName>
    </submittedName>
</protein>
<dbReference type="EMBL" id="VTFY01000001">
    <property type="protein sequence ID" value="MRX81425.1"/>
    <property type="molecule type" value="Genomic_DNA"/>
</dbReference>
<dbReference type="InterPro" id="IPR003953">
    <property type="entry name" value="FAD-dep_OxRdtase_2_FAD-bd"/>
</dbReference>
<sequence length="513" mass="53312">MEMDRRKFLSTAALAGGVAAFAGLAGCSPAAPAKEPEGAGEDASSQERSADIVVVGAGGAGLCAALTAEKGGASVILLEALSMTGGATIGSTSSNVCGSKMQKDAGVEDTPETILASYENDIRNPYVLEMAKAYAENNGATHDWLKDEIGVDFVQDTLNVFPPYPVARCLYAVGGGQAIVDALTSKVQESSVELMLDTTAKKLVKEDGAVVGLVAQDAKGRETIITAKAVILATGGFAANRDIVPLHELDDAMYYGVAGSDGKWVSMAAEGGAMLLDMWCVPLEQGGLQTSPGFGTQLFSPVQQAYVRGSGILVNPEGKRIANEVKTSNEKWVEVYRSCPDSTAYLLLDKASYDIFYSTGVKDVGGAFSPETMEKWLAGDEGSLPLVVMGDTVEDVAAKAGIDAAGLQETVDAFNADVASGMDSVFGRPVKAPIGEGPYCIIGQNLRYAHSFGGLVANGKMEVLDWTETPMKGLYAAGQALRSIQGDYSKPSTSTSFAYTSGRCAATSALASL</sequence>
<dbReference type="InterPro" id="IPR036188">
    <property type="entry name" value="FAD/NAD-bd_sf"/>
</dbReference>
<dbReference type="GO" id="GO:0033765">
    <property type="term" value="F:steroid dehydrogenase activity, acting on the CH-CH group of donors"/>
    <property type="evidence" value="ECO:0007669"/>
    <property type="project" value="UniProtKB-ARBA"/>
</dbReference>
<feature type="signal peptide" evidence="5">
    <location>
        <begin position="1"/>
        <end position="33"/>
    </location>
</feature>
<dbReference type="PROSITE" id="PS51318">
    <property type="entry name" value="TAT"/>
    <property type="match status" value="1"/>
</dbReference>